<dbReference type="EMBL" id="HBKR01003146">
    <property type="protein sequence ID" value="CAE2273230.1"/>
    <property type="molecule type" value="Transcribed_RNA"/>
</dbReference>
<reference evidence="8" key="1">
    <citation type="submission" date="2021-01" db="EMBL/GenBank/DDBJ databases">
        <authorList>
            <person name="Corre E."/>
            <person name="Pelletier E."/>
            <person name="Niang G."/>
            <person name="Scheremetjew M."/>
            <person name="Finn R."/>
            <person name="Kale V."/>
            <person name="Holt S."/>
            <person name="Cochrane G."/>
            <person name="Meng A."/>
            <person name="Brown T."/>
            <person name="Cohen L."/>
        </authorList>
    </citation>
    <scope>NUCLEOTIDE SEQUENCE</scope>
    <source>
        <strain evidence="8">SoJaBio B1-5/56/2</strain>
    </source>
</reference>
<keyword evidence="6" id="KW-0106">Calcium</keyword>
<keyword evidence="4" id="KW-0732">Signal</keyword>
<evidence type="ECO:0000256" key="2">
    <source>
        <dbReference type="ARBA" id="ARBA00008779"/>
    </source>
</evidence>
<evidence type="ECO:0000256" key="1">
    <source>
        <dbReference type="ARBA" id="ARBA00001913"/>
    </source>
</evidence>
<dbReference type="AlphaFoldDB" id="A0A7S4JSW3"/>
<gene>
    <name evidence="8" type="ORF">NAES01612_LOCUS2110</name>
</gene>
<accession>A0A7S4JSW3</accession>
<keyword evidence="5" id="KW-0378">Hydrolase</keyword>
<dbReference type="Gene3D" id="3.40.720.10">
    <property type="entry name" value="Alkaline Phosphatase, subunit A"/>
    <property type="match status" value="1"/>
</dbReference>
<dbReference type="InterPro" id="IPR017850">
    <property type="entry name" value="Alkaline_phosphatase_core_sf"/>
</dbReference>
<evidence type="ECO:0000256" key="3">
    <source>
        <dbReference type="ARBA" id="ARBA00022723"/>
    </source>
</evidence>
<evidence type="ECO:0000256" key="5">
    <source>
        <dbReference type="ARBA" id="ARBA00022801"/>
    </source>
</evidence>
<comment type="similarity">
    <text evidence="2">Belongs to the sulfatase family.</text>
</comment>
<organism evidence="8">
    <name type="scientific">Paramoeba aestuarina</name>
    <dbReference type="NCBI Taxonomy" id="180227"/>
    <lineage>
        <taxon>Eukaryota</taxon>
        <taxon>Amoebozoa</taxon>
        <taxon>Discosea</taxon>
        <taxon>Flabellinia</taxon>
        <taxon>Dactylopodida</taxon>
        <taxon>Paramoebidae</taxon>
        <taxon>Paramoeba</taxon>
    </lineage>
</organism>
<dbReference type="PANTHER" id="PTHR42693:SF42">
    <property type="entry name" value="ARYLSULFATASE G"/>
    <property type="match status" value="1"/>
</dbReference>
<proteinExistence type="inferred from homology"/>
<dbReference type="GO" id="GO:0046872">
    <property type="term" value="F:metal ion binding"/>
    <property type="evidence" value="ECO:0007669"/>
    <property type="project" value="UniProtKB-KW"/>
</dbReference>
<dbReference type="Pfam" id="PF00884">
    <property type="entry name" value="Sulfatase"/>
    <property type="match status" value="1"/>
</dbReference>
<feature type="domain" description="Sulfatase N-terminal" evidence="7">
    <location>
        <begin position="1"/>
        <end position="248"/>
    </location>
</feature>
<dbReference type="PANTHER" id="PTHR42693">
    <property type="entry name" value="ARYLSULFATASE FAMILY MEMBER"/>
    <property type="match status" value="1"/>
</dbReference>
<keyword evidence="3" id="KW-0479">Metal-binding</keyword>
<evidence type="ECO:0000313" key="8">
    <source>
        <dbReference type="EMBL" id="CAE2273230.1"/>
    </source>
</evidence>
<name>A0A7S4JSW3_9EUKA</name>
<evidence type="ECO:0000256" key="6">
    <source>
        <dbReference type="ARBA" id="ARBA00022837"/>
    </source>
</evidence>
<dbReference type="SUPFAM" id="SSF53649">
    <property type="entry name" value="Alkaline phosphatase-like"/>
    <property type="match status" value="1"/>
</dbReference>
<dbReference type="InterPro" id="IPR000917">
    <property type="entry name" value="Sulfatase_N"/>
</dbReference>
<evidence type="ECO:0000259" key="7">
    <source>
        <dbReference type="Pfam" id="PF00884"/>
    </source>
</evidence>
<dbReference type="InterPro" id="IPR050738">
    <property type="entry name" value="Sulfatase"/>
</dbReference>
<comment type="cofactor">
    <cofactor evidence="1">
        <name>Ca(2+)</name>
        <dbReference type="ChEBI" id="CHEBI:29108"/>
    </cofactor>
</comment>
<dbReference type="Gene3D" id="3.30.1120.10">
    <property type="match status" value="1"/>
</dbReference>
<protein>
    <recommendedName>
        <fullName evidence="7">Sulfatase N-terminal domain-containing protein</fullName>
    </recommendedName>
</protein>
<sequence length="389" mass="44565">MYGKWHVGESQEQAPENQGFDQALYGLYNGGPFAWEDSYNHYGEDRKVASGAPFFYDYPGNKAYDEEYNIEVQGIFSSKKGEGRKEIMTLNSSLVMEDLERMSIEEIEDFIKTNSKAKKPFFVYWATYFQQLASSPSAHRHGPGVDSRNNQASQLGQHEEAVQRLIDLLEKEGIAENTLLVWYSDNGPMYGFWPTGGYTWLRGGKGSTFEGGVRVPAFASWPGMIEPGQKSLDIMHVSDLFTTAAVLSGAEEYVPRDRVIDGIDQSALFLLGSGHSHRNYVIHYSGNQLQAVRHGEYKLVFLNEDFAGYKKPELYNIIRDPAEKMPQFYQELHMLEPFMQLIQAHKLRKNRFPDRKPQRFIPSGYDQLAHLFAPKEVKQPQQHQRHDEL</sequence>
<evidence type="ECO:0000256" key="4">
    <source>
        <dbReference type="ARBA" id="ARBA00022729"/>
    </source>
</evidence>
<dbReference type="GO" id="GO:0004065">
    <property type="term" value="F:arylsulfatase activity"/>
    <property type="evidence" value="ECO:0007669"/>
    <property type="project" value="TreeGrafter"/>
</dbReference>